<keyword evidence="3" id="KW-0472">Membrane</keyword>
<evidence type="ECO:0008006" key="6">
    <source>
        <dbReference type="Google" id="ProtNLM"/>
    </source>
</evidence>
<keyword evidence="1" id="KW-0175">Coiled coil</keyword>
<dbReference type="AlphaFoldDB" id="A0A317L044"/>
<dbReference type="RefSeq" id="WP_109984420.1">
    <property type="nucleotide sequence ID" value="NZ_QGTD01000008.1"/>
</dbReference>
<feature type="transmembrane region" description="Helical" evidence="3">
    <location>
        <begin position="6"/>
        <end position="23"/>
    </location>
</feature>
<gene>
    <name evidence="4" type="ORF">DLJ74_10535</name>
</gene>
<evidence type="ECO:0000256" key="3">
    <source>
        <dbReference type="SAM" id="Phobius"/>
    </source>
</evidence>
<proteinExistence type="predicted"/>
<keyword evidence="3" id="KW-1133">Transmembrane helix</keyword>
<accession>A0A317L044</accession>
<keyword evidence="3" id="KW-0812">Transmembrane</keyword>
<dbReference type="InterPro" id="IPR046118">
    <property type="entry name" value="DUF6115"/>
</dbReference>
<feature type="coiled-coil region" evidence="1">
    <location>
        <begin position="23"/>
        <end position="61"/>
    </location>
</feature>
<evidence type="ECO:0000256" key="1">
    <source>
        <dbReference type="SAM" id="Coils"/>
    </source>
</evidence>
<keyword evidence="5" id="KW-1185">Reference proteome</keyword>
<name>A0A317L044_9BACI</name>
<dbReference type="EMBL" id="QGTD01000008">
    <property type="protein sequence ID" value="PWU68846.1"/>
    <property type="molecule type" value="Genomic_DNA"/>
</dbReference>
<dbReference type="Pfam" id="PF19610">
    <property type="entry name" value="DUF6115"/>
    <property type="match status" value="1"/>
</dbReference>
<sequence>MIYLLLLLSFLIHIITFIVIRHLKMKQQNIEDIEANVLEQVEKMEDSLALYLVEMKEENQKFLEQIDLMDNPSVEITEAVQQNQLKKKTTNEVPQPNKPEEGTVRIPKDNEYEDYQPITDGIQKDTVEQSLTAQILHLSQKGMTSDEIAKKLDKGKTEIELLLKFQQKNR</sequence>
<organism evidence="4 5">
    <name type="scientific">Gracilibacillus dipsosauri</name>
    <dbReference type="NCBI Taxonomy" id="178340"/>
    <lineage>
        <taxon>Bacteria</taxon>
        <taxon>Bacillati</taxon>
        <taxon>Bacillota</taxon>
        <taxon>Bacilli</taxon>
        <taxon>Bacillales</taxon>
        <taxon>Bacillaceae</taxon>
        <taxon>Gracilibacillus</taxon>
    </lineage>
</organism>
<reference evidence="4 5" key="1">
    <citation type="submission" date="2018-05" db="EMBL/GenBank/DDBJ databases">
        <title>Genomic analysis of Gracilibacillus dipsosauri DD1 reveals novel features of a salt-tolerant amylase.</title>
        <authorList>
            <person name="Deutch C.E."/>
            <person name="Yang S."/>
        </authorList>
    </citation>
    <scope>NUCLEOTIDE SEQUENCE [LARGE SCALE GENOMIC DNA]</scope>
    <source>
        <strain evidence="4 5">DD1</strain>
    </source>
</reference>
<evidence type="ECO:0000256" key="2">
    <source>
        <dbReference type="SAM" id="MobiDB-lite"/>
    </source>
</evidence>
<comment type="caution">
    <text evidence="4">The sequence shown here is derived from an EMBL/GenBank/DDBJ whole genome shotgun (WGS) entry which is preliminary data.</text>
</comment>
<dbReference type="OrthoDB" id="1708317at2"/>
<feature type="region of interest" description="Disordered" evidence="2">
    <location>
        <begin position="83"/>
        <end position="105"/>
    </location>
</feature>
<protein>
    <recommendedName>
        <fullName evidence="6">Swarming motility protein SwrB</fullName>
    </recommendedName>
</protein>
<evidence type="ECO:0000313" key="5">
    <source>
        <dbReference type="Proteomes" id="UP000245624"/>
    </source>
</evidence>
<evidence type="ECO:0000313" key="4">
    <source>
        <dbReference type="EMBL" id="PWU68846.1"/>
    </source>
</evidence>
<dbReference type="Proteomes" id="UP000245624">
    <property type="component" value="Unassembled WGS sequence"/>
</dbReference>